<dbReference type="AlphaFoldDB" id="A0A7G5CE97"/>
<sequence length="46" mass="5159">MPVLPFLSSQCLTLGSRKIDCALYNIFDEIIKSWIPVSSTGMIPSW</sequence>
<reference evidence="1 2" key="1">
    <citation type="journal article" date="2020" name="Mol. Biol. Evol.">
        <title>Life and death of selfish genes: comparative genomics reveals the dynamic evolution of cytoplasmic incompatibility.</title>
        <authorList>
            <person name="Martinez J."/>
            <person name="Klasson L."/>
            <person name="Welch J."/>
            <person name="Jiggins F.M."/>
        </authorList>
    </citation>
    <scope>NUCLEOTIDE SEQUENCE [LARGE SCALE GENOMIC DNA]</scope>
    <source>
        <strain evidence="1">WNik</strain>
    </source>
</reference>
<gene>
    <name evidence="1" type="ORF">HC356_03020</name>
</gene>
<dbReference type="Proteomes" id="UP000515596">
    <property type="component" value="Chromosome"/>
</dbReference>
<accession>A0A7G5CE97</accession>
<evidence type="ECO:0000313" key="2">
    <source>
        <dbReference type="Proteomes" id="UP000515596"/>
    </source>
</evidence>
<protein>
    <submittedName>
        <fullName evidence="1">Uncharacterized protein</fullName>
    </submittedName>
</protein>
<name>A0A7G5CE97_WOLPI</name>
<proteinExistence type="predicted"/>
<evidence type="ECO:0000313" key="1">
    <source>
        <dbReference type="EMBL" id="QMV47531.1"/>
    </source>
</evidence>
<organism evidence="1 2">
    <name type="scientific">Wolbachia pipientis</name>
    <dbReference type="NCBI Taxonomy" id="955"/>
    <lineage>
        <taxon>Bacteria</taxon>
        <taxon>Pseudomonadati</taxon>
        <taxon>Pseudomonadota</taxon>
        <taxon>Alphaproteobacteria</taxon>
        <taxon>Rickettsiales</taxon>
        <taxon>Anaplasmataceae</taxon>
        <taxon>Wolbachieae</taxon>
        <taxon>Wolbachia</taxon>
    </lineage>
</organism>
<dbReference type="EMBL" id="CP050530">
    <property type="protein sequence ID" value="QMV47531.1"/>
    <property type="molecule type" value="Genomic_DNA"/>
</dbReference>